<gene>
    <name evidence="2" type="ORF">AWE51_15270</name>
</gene>
<dbReference type="AlphaFoldDB" id="A0A162Y772"/>
<dbReference type="SUPFAM" id="SSF160719">
    <property type="entry name" value="gpW/gp25-like"/>
    <property type="match status" value="1"/>
</dbReference>
<dbReference type="RefSeq" id="WP_066319006.1">
    <property type="nucleotide sequence ID" value="NZ_CANLSS010000031.1"/>
</dbReference>
<dbReference type="OrthoDB" id="1161413at2"/>
<protein>
    <recommendedName>
        <fullName evidence="1">IraD/Gp25-like domain-containing protein</fullName>
    </recommendedName>
</protein>
<evidence type="ECO:0000313" key="2">
    <source>
        <dbReference type="EMBL" id="KZS38965.1"/>
    </source>
</evidence>
<comment type="caution">
    <text evidence="2">The sequence shown here is derived from an EMBL/GenBank/DDBJ whole genome shotgun (WGS) entry which is preliminary data.</text>
</comment>
<dbReference type="STRING" id="1642818.AWE51_15270"/>
<name>A0A162Y772_9FLAO</name>
<organism evidence="2 3">
    <name type="scientific">Aquimarina aggregata</name>
    <dbReference type="NCBI Taxonomy" id="1642818"/>
    <lineage>
        <taxon>Bacteria</taxon>
        <taxon>Pseudomonadati</taxon>
        <taxon>Bacteroidota</taxon>
        <taxon>Flavobacteriia</taxon>
        <taxon>Flavobacteriales</taxon>
        <taxon>Flavobacteriaceae</taxon>
        <taxon>Aquimarina</taxon>
    </lineage>
</organism>
<dbReference type="Gene3D" id="3.10.450.40">
    <property type="match status" value="1"/>
</dbReference>
<reference evidence="2 3" key="1">
    <citation type="submission" date="2016-01" db="EMBL/GenBank/DDBJ databases">
        <title>The draft genome sequence of Aquimarina sp. RZW4-3-2.</title>
        <authorList>
            <person name="Wang Y."/>
        </authorList>
    </citation>
    <scope>NUCLEOTIDE SEQUENCE [LARGE SCALE GENOMIC DNA]</scope>
    <source>
        <strain evidence="2 3">RZW4-3-2</strain>
    </source>
</reference>
<accession>A0A162Y772</accession>
<sequence length="143" mass="16868">MQYKYYTLPLNSISLIKNKPIDTCSIQDSIANYIHLIMTTRFGECSFDSFFGCAIWNVDFNNIASDNKLRVIISDSLVKSIKQYEKRLMGIEIQVDIEQEEIHNKQKKSRIKKRVYVLIKGVVRKTNEDFNYNEYFYIAPLSY</sequence>
<evidence type="ECO:0000313" key="3">
    <source>
        <dbReference type="Proteomes" id="UP000076715"/>
    </source>
</evidence>
<dbReference type="EMBL" id="LQRT01000046">
    <property type="protein sequence ID" value="KZS38965.1"/>
    <property type="molecule type" value="Genomic_DNA"/>
</dbReference>
<dbReference type="Proteomes" id="UP000076715">
    <property type="component" value="Unassembled WGS sequence"/>
</dbReference>
<dbReference type="InterPro" id="IPR007048">
    <property type="entry name" value="IraD/Gp25-like"/>
</dbReference>
<keyword evidence="3" id="KW-1185">Reference proteome</keyword>
<dbReference type="Pfam" id="PF04965">
    <property type="entry name" value="GPW_gp25"/>
    <property type="match status" value="1"/>
</dbReference>
<evidence type="ECO:0000259" key="1">
    <source>
        <dbReference type="Pfam" id="PF04965"/>
    </source>
</evidence>
<feature type="domain" description="IraD/Gp25-like" evidence="1">
    <location>
        <begin position="26"/>
        <end position="127"/>
    </location>
</feature>
<proteinExistence type="predicted"/>